<sequence>MYMRSTASKSKNQTIEQMETIIIDDHNRLLIARSSPNGLAEAPAPLDMSEFDELFDEWLPQPTPGQKRKLGHRRDDPPAPPSPRQPPPIIPRKMLPPRNNKVPLTGGSLQSSPFFNDKKTNEKQQQQSFNSLLPLDKQ</sequence>
<accession>A0A820B974</accession>
<evidence type="ECO:0000313" key="2">
    <source>
        <dbReference type="EMBL" id="CAF2133690.1"/>
    </source>
</evidence>
<feature type="compositionally biased region" description="Pro residues" evidence="1">
    <location>
        <begin position="78"/>
        <end position="90"/>
    </location>
</feature>
<evidence type="ECO:0000256" key="1">
    <source>
        <dbReference type="SAM" id="MobiDB-lite"/>
    </source>
</evidence>
<feature type="region of interest" description="Disordered" evidence="1">
    <location>
        <begin position="53"/>
        <end position="138"/>
    </location>
</feature>
<comment type="caution">
    <text evidence="3">The sequence shown here is derived from an EMBL/GenBank/DDBJ whole genome shotgun (WGS) entry which is preliminary data.</text>
</comment>
<protein>
    <submittedName>
        <fullName evidence="3">Uncharacterized protein</fullName>
    </submittedName>
</protein>
<name>A0A820B974_9BILA</name>
<evidence type="ECO:0000313" key="3">
    <source>
        <dbReference type="EMBL" id="CAF4202521.1"/>
    </source>
</evidence>
<evidence type="ECO:0000313" key="4">
    <source>
        <dbReference type="Proteomes" id="UP000663866"/>
    </source>
</evidence>
<dbReference type="EMBL" id="CAJOBG010006950">
    <property type="protein sequence ID" value="CAF4202521.1"/>
    <property type="molecule type" value="Genomic_DNA"/>
</dbReference>
<dbReference type="EMBL" id="CAJNRF010011664">
    <property type="protein sequence ID" value="CAF2133690.1"/>
    <property type="molecule type" value="Genomic_DNA"/>
</dbReference>
<dbReference type="AlphaFoldDB" id="A0A820B974"/>
<dbReference type="Proteomes" id="UP000663856">
    <property type="component" value="Unassembled WGS sequence"/>
</dbReference>
<reference evidence="3" key="1">
    <citation type="submission" date="2021-02" db="EMBL/GenBank/DDBJ databases">
        <authorList>
            <person name="Nowell W R."/>
        </authorList>
    </citation>
    <scope>NUCLEOTIDE SEQUENCE</scope>
</reference>
<dbReference type="Proteomes" id="UP000663866">
    <property type="component" value="Unassembled WGS sequence"/>
</dbReference>
<gene>
    <name evidence="3" type="ORF">OVN521_LOCUS26466</name>
    <name evidence="2" type="ORF">WKI299_LOCUS26750</name>
</gene>
<organism evidence="3 4">
    <name type="scientific">Rotaria magnacalcarata</name>
    <dbReference type="NCBI Taxonomy" id="392030"/>
    <lineage>
        <taxon>Eukaryota</taxon>
        <taxon>Metazoa</taxon>
        <taxon>Spiralia</taxon>
        <taxon>Gnathifera</taxon>
        <taxon>Rotifera</taxon>
        <taxon>Eurotatoria</taxon>
        <taxon>Bdelloidea</taxon>
        <taxon>Philodinida</taxon>
        <taxon>Philodinidae</taxon>
        <taxon>Rotaria</taxon>
    </lineage>
</organism>
<proteinExistence type="predicted"/>
<keyword evidence="4" id="KW-1185">Reference proteome</keyword>